<evidence type="ECO:0000313" key="3">
    <source>
        <dbReference type="Proteomes" id="UP000054937"/>
    </source>
</evidence>
<sequence length="394" mass="47206">MLQCQKCLQEDPKNENIIIIQQLPHKVFQIKDTSDQSSPSEILKTQKTLQQYKKENIIQFKNTLQDKVEDYYKHQQLKINQQLQKQKKEIILQFQSRFDKIDYKGLYESKPIEELVQQFFDEKIDLDELFQQQLNIKNLQENNLKYEKVLEQEKLQKFIMEQYALVQKQMEQKFKNLEQKIYISRGEINLKQQNKFEDNPPLELNMFEQIKFFKSKYNLEEINKKIKIEKQNEQGPIQINFGYDVFKSTTQIYSEPLQKKKTYHIRIKINLNGSNRQLLIFYFLGQKNVDNLWGNQNQIIVSDIQEFQKAENVINWTKQGKDFRDILLNDHDSVLNITFNYQNGLFQISDGKQKAIIRAMINQDLIQGDLVFGTSLYQQNLSYVSYIIQDINCY</sequence>
<proteinExistence type="predicted"/>
<name>A0A0V0QZK8_PSEPJ</name>
<dbReference type="InParanoid" id="A0A0V0QZK8"/>
<dbReference type="AlphaFoldDB" id="A0A0V0QZK8"/>
<protein>
    <submittedName>
        <fullName evidence="2">Uncharacterized protein</fullName>
    </submittedName>
</protein>
<gene>
    <name evidence="2" type="ORF">PPERSA_11050</name>
</gene>
<organism evidence="2 3">
    <name type="scientific">Pseudocohnilembus persalinus</name>
    <name type="common">Ciliate</name>
    <dbReference type="NCBI Taxonomy" id="266149"/>
    <lineage>
        <taxon>Eukaryota</taxon>
        <taxon>Sar</taxon>
        <taxon>Alveolata</taxon>
        <taxon>Ciliophora</taxon>
        <taxon>Intramacronucleata</taxon>
        <taxon>Oligohymenophorea</taxon>
        <taxon>Scuticociliatia</taxon>
        <taxon>Philasterida</taxon>
        <taxon>Pseudocohnilembidae</taxon>
        <taxon>Pseudocohnilembus</taxon>
    </lineage>
</organism>
<keyword evidence="1" id="KW-0175">Coiled coil</keyword>
<dbReference type="EMBL" id="LDAU01000082">
    <property type="protein sequence ID" value="KRX07501.1"/>
    <property type="molecule type" value="Genomic_DNA"/>
</dbReference>
<evidence type="ECO:0000256" key="1">
    <source>
        <dbReference type="SAM" id="Coils"/>
    </source>
</evidence>
<keyword evidence="3" id="KW-1185">Reference proteome</keyword>
<accession>A0A0V0QZK8</accession>
<reference evidence="2 3" key="1">
    <citation type="journal article" date="2015" name="Sci. Rep.">
        <title>Genome of the facultative scuticociliatosis pathogen Pseudocohnilembus persalinus provides insight into its virulence through horizontal gene transfer.</title>
        <authorList>
            <person name="Xiong J."/>
            <person name="Wang G."/>
            <person name="Cheng J."/>
            <person name="Tian M."/>
            <person name="Pan X."/>
            <person name="Warren A."/>
            <person name="Jiang C."/>
            <person name="Yuan D."/>
            <person name="Miao W."/>
        </authorList>
    </citation>
    <scope>NUCLEOTIDE SEQUENCE [LARGE SCALE GENOMIC DNA]</scope>
    <source>
        <strain evidence="2">36N120E</strain>
    </source>
</reference>
<feature type="coiled-coil region" evidence="1">
    <location>
        <begin position="136"/>
        <end position="180"/>
    </location>
</feature>
<comment type="caution">
    <text evidence="2">The sequence shown here is derived from an EMBL/GenBank/DDBJ whole genome shotgun (WGS) entry which is preliminary data.</text>
</comment>
<evidence type="ECO:0000313" key="2">
    <source>
        <dbReference type="EMBL" id="KRX07501.1"/>
    </source>
</evidence>
<dbReference type="Proteomes" id="UP000054937">
    <property type="component" value="Unassembled WGS sequence"/>
</dbReference>